<dbReference type="RefSeq" id="WP_204682276.1">
    <property type="nucleotide sequence ID" value="NZ_BSNR01000002.1"/>
</dbReference>
<dbReference type="Pfam" id="PF13419">
    <property type="entry name" value="HAD_2"/>
    <property type="match status" value="1"/>
</dbReference>
<dbReference type="SFLD" id="SFLDG01129">
    <property type="entry name" value="C1.5:_HAD__Beta-PGM__Phosphata"/>
    <property type="match status" value="1"/>
</dbReference>
<dbReference type="PANTHER" id="PTHR43434">
    <property type="entry name" value="PHOSPHOGLYCOLATE PHOSPHATASE"/>
    <property type="match status" value="1"/>
</dbReference>
<proteinExistence type="predicted"/>
<evidence type="ECO:0000313" key="1">
    <source>
        <dbReference type="EMBL" id="MBM7126023.1"/>
    </source>
</evidence>
<accession>A0ABS2K6S2</accession>
<gene>
    <name evidence="1" type="ORF">ISP19_11655</name>
</gene>
<protein>
    <submittedName>
        <fullName evidence="1">HAD hydrolase-like protein</fullName>
    </submittedName>
</protein>
<organism evidence="1 2">
    <name type="scientific">Dyella flava</name>
    <dbReference type="NCBI Taxonomy" id="1920170"/>
    <lineage>
        <taxon>Bacteria</taxon>
        <taxon>Pseudomonadati</taxon>
        <taxon>Pseudomonadota</taxon>
        <taxon>Gammaproteobacteria</taxon>
        <taxon>Lysobacterales</taxon>
        <taxon>Rhodanobacteraceae</taxon>
        <taxon>Dyella</taxon>
    </lineage>
</organism>
<dbReference type="Gene3D" id="1.10.150.240">
    <property type="entry name" value="Putative phosphatase, domain 2"/>
    <property type="match status" value="1"/>
</dbReference>
<dbReference type="SUPFAM" id="SSF56784">
    <property type="entry name" value="HAD-like"/>
    <property type="match status" value="1"/>
</dbReference>
<dbReference type="SFLD" id="SFLDS00003">
    <property type="entry name" value="Haloacid_Dehalogenase"/>
    <property type="match status" value="1"/>
</dbReference>
<sequence length="221" mass="24216">MLCLFDLDGTLIDSELGVTACIRHALTKLDVPTPADLRPWIGPPLRQSFAPLLNDDAALVEMAVDYYHERFADIGWREYAIYPGIAELIDTLQGAGHQLAVVTSKPHRHAQPIIDALPFGNRFKKLYGPHPSSPHSEKASMIAEALADFGASPQETLMIGDRRYDIEGAVANGVIGIGVLWGFGSREELELAGAQVVIEHPQHFGALLDSARWFTPALIRE</sequence>
<evidence type="ECO:0000313" key="2">
    <source>
        <dbReference type="Proteomes" id="UP001430149"/>
    </source>
</evidence>
<dbReference type="InterPro" id="IPR036412">
    <property type="entry name" value="HAD-like_sf"/>
</dbReference>
<dbReference type="InterPro" id="IPR050155">
    <property type="entry name" value="HAD-like_hydrolase_sf"/>
</dbReference>
<comment type="caution">
    <text evidence="1">The sequence shown here is derived from an EMBL/GenBank/DDBJ whole genome shotgun (WGS) entry which is preliminary data.</text>
</comment>
<dbReference type="EMBL" id="JADIKE010000036">
    <property type="protein sequence ID" value="MBM7126023.1"/>
    <property type="molecule type" value="Genomic_DNA"/>
</dbReference>
<dbReference type="PANTHER" id="PTHR43434:SF20">
    <property type="entry name" value="5'-NUCLEOTIDASE"/>
    <property type="match status" value="1"/>
</dbReference>
<dbReference type="InterPro" id="IPR023214">
    <property type="entry name" value="HAD_sf"/>
</dbReference>
<dbReference type="Gene3D" id="3.40.50.1000">
    <property type="entry name" value="HAD superfamily/HAD-like"/>
    <property type="match status" value="1"/>
</dbReference>
<keyword evidence="2" id="KW-1185">Reference proteome</keyword>
<dbReference type="InterPro" id="IPR023198">
    <property type="entry name" value="PGP-like_dom2"/>
</dbReference>
<dbReference type="Proteomes" id="UP001430149">
    <property type="component" value="Unassembled WGS sequence"/>
</dbReference>
<name>A0ABS2K6S2_9GAMM</name>
<dbReference type="InterPro" id="IPR041492">
    <property type="entry name" value="HAD_2"/>
</dbReference>
<reference evidence="1" key="1">
    <citation type="submission" date="2020-10" db="EMBL/GenBank/DDBJ databases">
        <title>Phylogeny of dyella-like bacteria.</title>
        <authorList>
            <person name="Fu J."/>
        </authorList>
    </citation>
    <scope>NUCLEOTIDE SEQUENCE</scope>
    <source>
        <strain evidence="1">DHOC52</strain>
    </source>
</reference>